<organism evidence="2 3">
    <name type="scientific">Mycobacteroides chelonae</name>
    <name type="common">Mycobacterium chelonae</name>
    <dbReference type="NCBI Taxonomy" id="1774"/>
    <lineage>
        <taxon>Bacteria</taxon>
        <taxon>Bacillati</taxon>
        <taxon>Actinomycetota</taxon>
        <taxon>Actinomycetes</taxon>
        <taxon>Mycobacteriales</taxon>
        <taxon>Mycobacteriaceae</taxon>
        <taxon>Mycobacteroides</taxon>
    </lineage>
</organism>
<dbReference type="InterPro" id="IPR032710">
    <property type="entry name" value="NTF2-like_dom_sf"/>
</dbReference>
<reference evidence="2 3" key="1">
    <citation type="submission" date="2016-10" db="EMBL/GenBank/DDBJ databases">
        <title>Evaluation of Human, Veterinary and Environmental Mycobacterium chelonae Isolates by Core Genome Phylogenomic Analysis, Targeted Gene Comparison, and Anti-microbial Susceptibility Patterns: A Tale of Mistaken Identities.</title>
        <authorList>
            <person name="Fogelson S.B."/>
            <person name="Camus A.C."/>
            <person name="Lorenz W."/>
            <person name="Vasireddy R."/>
            <person name="Vasireddy S."/>
            <person name="Smith T."/>
            <person name="Brown-Elliott B.A."/>
            <person name="Wallace R.J.Jr."/>
            <person name="Hasan N.A."/>
            <person name="Reischl U."/>
            <person name="Sanchez S."/>
        </authorList>
    </citation>
    <scope>NUCLEOTIDE SEQUENCE [LARGE SCALE GENOMIC DNA]</scope>
    <source>
        <strain evidence="2 3">15515</strain>
    </source>
</reference>
<dbReference type="InterPro" id="IPR013100">
    <property type="entry name" value="LEH"/>
</dbReference>
<protein>
    <submittedName>
        <fullName evidence="2">Limonene-1,2-epoxide hydrolase</fullName>
    </submittedName>
</protein>
<comment type="caution">
    <text evidence="2">The sequence shown here is derived from an EMBL/GenBank/DDBJ whole genome shotgun (WGS) entry which is preliminary data.</text>
</comment>
<dbReference type="Pfam" id="PF07858">
    <property type="entry name" value="LEH"/>
    <property type="match status" value="1"/>
</dbReference>
<dbReference type="GO" id="GO:0016787">
    <property type="term" value="F:hydrolase activity"/>
    <property type="evidence" value="ECO:0007669"/>
    <property type="project" value="UniProtKB-KW"/>
</dbReference>
<sequence>MTTNDEIVREFCGLWASMDVEQMIAFFTDDAVYHNIPMEPAVGREAIATLLNGWAAVLDGIDFQIHQQVSVGKVVMNERTDTMRVNGASVPLPVMGIFELVDGKIRVWRDYFDMGEMTKAFQAASA</sequence>
<evidence type="ECO:0000259" key="1">
    <source>
        <dbReference type="Pfam" id="PF07858"/>
    </source>
</evidence>
<proteinExistence type="predicted"/>
<evidence type="ECO:0000313" key="3">
    <source>
        <dbReference type="Proteomes" id="UP000180043"/>
    </source>
</evidence>
<feature type="domain" description="Limonene-1,2-epoxide hydrolase" evidence="1">
    <location>
        <begin position="5"/>
        <end position="121"/>
    </location>
</feature>
<dbReference type="RefSeq" id="WP_057966950.1">
    <property type="nucleotide sequence ID" value="NZ_MAEQ01000034.1"/>
</dbReference>
<accession>A0A1S1LKN9</accession>
<gene>
    <name evidence="2" type="ORF">BKG82_23735</name>
</gene>
<dbReference type="EMBL" id="MLIQ01000024">
    <property type="protein sequence ID" value="OHU49726.1"/>
    <property type="molecule type" value="Genomic_DNA"/>
</dbReference>
<dbReference type="SUPFAM" id="SSF54427">
    <property type="entry name" value="NTF2-like"/>
    <property type="match status" value="1"/>
</dbReference>
<dbReference type="Gene3D" id="3.10.450.50">
    <property type="match status" value="1"/>
</dbReference>
<dbReference type="AlphaFoldDB" id="A0A1S1LKN9"/>
<name>A0A1S1LKN9_MYCCH</name>
<keyword evidence="2" id="KW-0378">Hydrolase</keyword>
<dbReference type="Proteomes" id="UP000180043">
    <property type="component" value="Unassembled WGS sequence"/>
</dbReference>
<evidence type="ECO:0000313" key="2">
    <source>
        <dbReference type="EMBL" id="OHU49726.1"/>
    </source>
</evidence>